<dbReference type="PANTHER" id="PTHR24055">
    <property type="entry name" value="MITOGEN-ACTIVATED PROTEIN KINASE"/>
    <property type="match status" value="1"/>
</dbReference>
<evidence type="ECO:0000313" key="8">
    <source>
        <dbReference type="Proteomes" id="UP000887563"/>
    </source>
</evidence>
<dbReference type="GO" id="GO:0005524">
    <property type="term" value="F:ATP binding"/>
    <property type="evidence" value="ECO:0007669"/>
    <property type="project" value="UniProtKB-KW"/>
</dbReference>
<dbReference type="WBParaSite" id="Minc3s00850g18082">
    <property type="protein sequence ID" value="Minc3s00850g18082"/>
    <property type="gene ID" value="Minc3s00850g18082"/>
</dbReference>
<keyword evidence="5" id="KW-0067">ATP-binding</keyword>
<keyword evidence="3" id="KW-0547">Nucleotide-binding</keyword>
<protein>
    <submittedName>
        <fullName evidence="9">Protein kinase domain-containing protein</fullName>
    </submittedName>
</protein>
<dbReference type="FunFam" id="1.10.510.10:FF:000624">
    <property type="entry name" value="Mitogen-activated protein kinase"/>
    <property type="match status" value="1"/>
</dbReference>
<organism evidence="8 9">
    <name type="scientific">Meloidogyne incognita</name>
    <name type="common">Southern root-knot nematode worm</name>
    <name type="synonym">Oxyuris incognita</name>
    <dbReference type="NCBI Taxonomy" id="6306"/>
    <lineage>
        <taxon>Eukaryota</taxon>
        <taxon>Metazoa</taxon>
        <taxon>Ecdysozoa</taxon>
        <taxon>Nematoda</taxon>
        <taxon>Chromadorea</taxon>
        <taxon>Rhabditida</taxon>
        <taxon>Tylenchina</taxon>
        <taxon>Tylenchomorpha</taxon>
        <taxon>Tylenchoidea</taxon>
        <taxon>Meloidogynidae</taxon>
        <taxon>Meloidogyninae</taxon>
        <taxon>Meloidogyne</taxon>
        <taxon>Meloidogyne incognita group</taxon>
    </lineage>
</organism>
<keyword evidence="4" id="KW-0418">Kinase</keyword>
<reference evidence="9" key="1">
    <citation type="submission" date="2022-11" db="UniProtKB">
        <authorList>
            <consortium name="WormBaseParasite"/>
        </authorList>
    </citation>
    <scope>IDENTIFICATION</scope>
</reference>
<dbReference type="AlphaFoldDB" id="A0A914M027"/>
<dbReference type="PROSITE" id="PS00108">
    <property type="entry name" value="PROTEIN_KINASE_ST"/>
    <property type="match status" value="1"/>
</dbReference>
<sequence length="411" mass="46925">MTHCFTASSTYGTDNSTESTTPLEKKDDNEGKNEKKDMKSQRKIEYQDLILMAKSGQGDAWKAIAKEKEGNTKVVVIKALRAPFLSPAAAKYTLRELTLLSTLKHPNLISLYDIRIPTKIKPLKKFDELHFVTEYFGRTLSERISEKKRLQKVWTHQELSYCIMQILCGAKYLHESGIVHRDLKPTNIVMNERGNVKILDYGIARDILPENLTPDAGTPFYRAPELFLGINSYDKKVDIWSIGCIFAELISGKILFTGITLSSQWKQFIELLGSSPSDLEFIKSLNLKKTQRTVIDNIEERPPIDWERFIPDGAIPKLISEFLTIGNVRQLLSSMLVLDPFKRTDANNALSNHYFDIYRGYLSANLLAKPEKIYDFQAEIKTLQTNGNNLDKWKEIVLTKVNAFKKSCLPH</sequence>
<feature type="compositionally biased region" description="Polar residues" evidence="6">
    <location>
        <begin position="1"/>
        <end position="22"/>
    </location>
</feature>
<evidence type="ECO:0000256" key="5">
    <source>
        <dbReference type="ARBA" id="ARBA00022840"/>
    </source>
</evidence>
<evidence type="ECO:0000256" key="6">
    <source>
        <dbReference type="SAM" id="MobiDB-lite"/>
    </source>
</evidence>
<dbReference type="InterPro" id="IPR000719">
    <property type="entry name" value="Prot_kinase_dom"/>
</dbReference>
<dbReference type="InterPro" id="IPR050117">
    <property type="entry name" value="MAPK"/>
</dbReference>
<dbReference type="Proteomes" id="UP000887563">
    <property type="component" value="Unplaced"/>
</dbReference>
<dbReference type="InterPro" id="IPR008271">
    <property type="entry name" value="Ser/Thr_kinase_AS"/>
</dbReference>
<keyword evidence="1" id="KW-0723">Serine/threonine-protein kinase</keyword>
<feature type="domain" description="Protein kinase" evidence="7">
    <location>
        <begin position="46"/>
        <end position="355"/>
    </location>
</feature>
<evidence type="ECO:0000256" key="1">
    <source>
        <dbReference type="ARBA" id="ARBA00022527"/>
    </source>
</evidence>
<evidence type="ECO:0000256" key="2">
    <source>
        <dbReference type="ARBA" id="ARBA00022679"/>
    </source>
</evidence>
<evidence type="ECO:0000259" key="7">
    <source>
        <dbReference type="PROSITE" id="PS50011"/>
    </source>
</evidence>
<accession>A0A914M027</accession>
<evidence type="ECO:0000313" key="9">
    <source>
        <dbReference type="WBParaSite" id="Minc3s00850g18082"/>
    </source>
</evidence>
<keyword evidence="2" id="KW-0808">Transferase</keyword>
<dbReference type="Gene3D" id="1.10.510.10">
    <property type="entry name" value="Transferase(Phosphotransferase) domain 1"/>
    <property type="match status" value="1"/>
</dbReference>
<feature type="region of interest" description="Disordered" evidence="6">
    <location>
        <begin position="1"/>
        <end position="40"/>
    </location>
</feature>
<feature type="compositionally biased region" description="Basic and acidic residues" evidence="6">
    <location>
        <begin position="23"/>
        <end position="40"/>
    </location>
</feature>
<dbReference type="GO" id="GO:0004674">
    <property type="term" value="F:protein serine/threonine kinase activity"/>
    <property type="evidence" value="ECO:0007669"/>
    <property type="project" value="UniProtKB-KW"/>
</dbReference>
<dbReference type="Gene3D" id="3.30.200.20">
    <property type="entry name" value="Phosphorylase Kinase, domain 1"/>
    <property type="match status" value="1"/>
</dbReference>
<dbReference type="SUPFAM" id="SSF56112">
    <property type="entry name" value="Protein kinase-like (PK-like)"/>
    <property type="match status" value="1"/>
</dbReference>
<keyword evidence="8" id="KW-1185">Reference proteome</keyword>
<name>A0A914M027_MELIC</name>
<dbReference type="Pfam" id="PF00069">
    <property type="entry name" value="Pkinase"/>
    <property type="match status" value="1"/>
</dbReference>
<evidence type="ECO:0000256" key="3">
    <source>
        <dbReference type="ARBA" id="ARBA00022741"/>
    </source>
</evidence>
<proteinExistence type="predicted"/>
<dbReference type="PROSITE" id="PS50011">
    <property type="entry name" value="PROTEIN_KINASE_DOM"/>
    <property type="match status" value="1"/>
</dbReference>
<evidence type="ECO:0000256" key="4">
    <source>
        <dbReference type="ARBA" id="ARBA00022777"/>
    </source>
</evidence>
<dbReference type="SMART" id="SM00220">
    <property type="entry name" value="S_TKc"/>
    <property type="match status" value="1"/>
</dbReference>
<dbReference type="InterPro" id="IPR011009">
    <property type="entry name" value="Kinase-like_dom_sf"/>
</dbReference>